<evidence type="ECO:0000256" key="1">
    <source>
        <dbReference type="SAM" id="MobiDB-lite"/>
    </source>
</evidence>
<reference evidence="2" key="1">
    <citation type="submission" date="2009-05" db="EMBL/GenBank/DDBJ databases">
        <authorList>
            <person name="Harkins D.M."/>
            <person name="DeShazer D."/>
            <person name="Woods D.E."/>
            <person name="Brinkac L.M."/>
            <person name="Brown K.A."/>
            <person name="Hung G.C."/>
            <person name="Tuanyok A."/>
            <person name="Zhang B."/>
            <person name="Nierman W.C."/>
        </authorList>
    </citation>
    <scope>NUCLEOTIDE SEQUENCE [LARGE SCALE GENOMIC DNA]</scope>
    <source>
        <strain evidence="2">1710a</strain>
    </source>
</reference>
<organism evidence="2">
    <name type="scientific">Burkholderia pseudomallei 1710a</name>
    <dbReference type="NCBI Taxonomy" id="320371"/>
    <lineage>
        <taxon>Bacteria</taxon>
        <taxon>Pseudomonadati</taxon>
        <taxon>Pseudomonadota</taxon>
        <taxon>Betaproteobacteria</taxon>
        <taxon>Burkholderiales</taxon>
        <taxon>Burkholderiaceae</taxon>
        <taxon>Burkholderia</taxon>
        <taxon>pseudomallei group</taxon>
    </lineage>
</organism>
<dbReference type="AlphaFoldDB" id="A0A0E1VWK3"/>
<accession>A0A0E1VWK3</accession>
<sequence length="39" mass="4144">MTGLAHSVGPPGRASGALPVTGRSRFASRSRAPMERHRQ</sequence>
<dbReference type="EMBL" id="CM000833">
    <property type="protein sequence ID" value="EET04534.1"/>
    <property type="molecule type" value="Genomic_DNA"/>
</dbReference>
<dbReference type="Proteomes" id="UP000001812">
    <property type="component" value="Chromosome II"/>
</dbReference>
<proteinExistence type="predicted"/>
<name>A0A0E1VWK3_BURPE</name>
<protein>
    <submittedName>
        <fullName evidence="2">Uncharacterized protein</fullName>
    </submittedName>
</protein>
<gene>
    <name evidence="2" type="ORF">BURPS1710A_A1269</name>
</gene>
<dbReference type="HOGENOM" id="CLU_3306142_0_0_4"/>
<feature type="region of interest" description="Disordered" evidence="1">
    <location>
        <begin position="1"/>
        <end position="39"/>
    </location>
</feature>
<evidence type="ECO:0000313" key="2">
    <source>
        <dbReference type="EMBL" id="EET04534.1"/>
    </source>
</evidence>